<dbReference type="InterPro" id="IPR036086">
    <property type="entry name" value="ParB/Sulfiredoxin_sf"/>
</dbReference>
<feature type="domain" description="ParB-like N-terminal" evidence="1">
    <location>
        <begin position="11"/>
        <end position="101"/>
    </location>
</feature>
<dbReference type="InterPro" id="IPR003115">
    <property type="entry name" value="ParB_N"/>
</dbReference>
<dbReference type="PANTHER" id="PTHR33375:SF1">
    <property type="entry name" value="CHROMOSOME-PARTITIONING PROTEIN PARB-RELATED"/>
    <property type="match status" value="1"/>
</dbReference>
<protein>
    <recommendedName>
        <fullName evidence="1">ParB-like N-terminal domain-containing protein</fullName>
    </recommendedName>
</protein>
<dbReference type="Gene3D" id="1.10.10.2830">
    <property type="match status" value="1"/>
</dbReference>
<proteinExistence type="predicted"/>
<dbReference type="InterPro" id="IPR050336">
    <property type="entry name" value="Chromosome_partition/occlusion"/>
</dbReference>
<accession>A0ABQ4RTB4</accession>
<evidence type="ECO:0000259" key="1">
    <source>
        <dbReference type="SMART" id="SM00470"/>
    </source>
</evidence>
<dbReference type="PANTHER" id="PTHR33375">
    <property type="entry name" value="CHROMOSOME-PARTITIONING PROTEIN PARB-RELATED"/>
    <property type="match status" value="1"/>
</dbReference>
<comment type="caution">
    <text evidence="2">The sequence shown here is derived from an EMBL/GenBank/DDBJ whole genome shotgun (WGS) entry which is preliminary data.</text>
</comment>
<dbReference type="SUPFAM" id="SSF109709">
    <property type="entry name" value="KorB DNA-binding domain-like"/>
    <property type="match status" value="1"/>
</dbReference>
<dbReference type="SMART" id="SM00470">
    <property type="entry name" value="ParB"/>
    <property type="match status" value="1"/>
</dbReference>
<reference evidence="2" key="2">
    <citation type="submission" date="2021-08" db="EMBL/GenBank/DDBJ databases">
        <authorList>
            <person name="Tani A."/>
            <person name="Ola A."/>
            <person name="Ogura Y."/>
            <person name="Katsura K."/>
            <person name="Hayashi T."/>
        </authorList>
    </citation>
    <scope>NUCLEOTIDE SEQUENCE</scope>
    <source>
        <strain evidence="2">DSM 19015</strain>
    </source>
</reference>
<keyword evidence="3" id="KW-1185">Reference proteome</keyword>
<sequence>MANPYLAFPIDDVPLSDIYVGDRLRPVDPAFAEAMAASLLSGSRLPPIILRRPAPAEGINKPFALVIGGHRHAAAVLAGWTTYRAEISNWSALQARLEEVKENLVRSELNPLDRAIFIDEHKRVWELLHPDAGRGGDRRSKKATKVQALHFGPRTFSADVAERCGVGERTVKYALALVKSLAPEAIALLRGTDWSRNAAELQRLAAEPIERQVQLAKLHARGGAETVAKARLAAGYAPTGEADPQEELFRRIVANWERLDAKGRKRFLAHTGLTEQAKPRQRMPRISEIVPEVDPRQIDLEDAIAAKNGAVA</sequence>
<evidence type="ECO:0000313" key="2">
    <source>
        <dbReference type="EMBL" id="GJD93403.1"/>
    </source>
</evidence>
<dbReference type="SUPFAM" id="SSF110849">
    <property type="entry name" value="ParB/Sulfiredoxin"/>
    <property type="match status" value="1"/>
</dbReference>
<reference evidence="2" key="1">
    <citation type="journal article" date="2021" name="Front. Microbiol.">
        <title>Comprehensive Comparative Genomics and Phenotyping of Methylobacterium Species.</title>
        <authorList>
            <person name="Alessa O."/>
            <person name="Ogura Y."/>
            <person name="Fujitani Y."/>
            <person name="Takami H."/>
            <person name="Hayashi T."/>
            <person name="Sahin N."/>
            <person name="Tani A."/>
        </authorList>
    </citation>
    <scope>NUCLEOTIDE SEQUENCE</scope>
    <source>
        <strain evidence="2">DSM 19015</strain>
    </source>
</reference>
<evidence type="ECO:0000313" key="3">
    <source>
        <dbReference type="Proteomes" id="UP001055125"/>
    </source>
</evidence>
<organism evidence="2 3">
    <name type="scientific">Methylobacterium iners</name>
    <dbReference type="NCBI Taxonomy" id="418707"/>
    <lineage>
        <taxon>Bacteria</taxon>
        <taxon>Pseudomonadati</taxon>
        <taxon>Pseudomonadota</taxon>
        <taxon>Alphaproteobacteria</taxon>
        <taxon>Hyphomicrobiales</taxon>
        <taxon>Methylobacteriaceae</taxon>
        <taxon>Methylobacterium</taxon>
    </lineage>
</organism>
<dbReference type="EMBL" id="BPQP01000008">
    <property type="protein sequence ID" value="GJD93403.1"/>
    <property type="molecule type" value="Genomic_DNA"/>
</dbReference>
<name>A0ABQ4RTB4_9HYPH</name>
<gene>
    <name evidence="2" type="ORF">OCOJLMKI_0597</name>
</gene>
<dbReference type="Proteomes" id="UP001055125">
    <property type="component" value="Unassembled WGS sequence"/>
</dbReference>